<keyword evidence="4" id="KW-0067">ATP-binding</keyword>
<dbReference type="InterPro" id="IPR013221">
    <property type="entry name" value="Mur_ligase_cen"/>
</dbReference>
<dbReference type="SUPFAM" id="SSF53623">
    <property type="entry name" value="MurD-like peptide ligases, catalytic domain"/>
    <property type="match status" value="1"/>
</dbReference>
<evidence type="ECO:0000259" key="9">
    <source>
        <dbReference type="Pfam" id="PF01225"/>
    </source>
</evidence>
<dbReference type="Gene3D" id="3.40.50.720">
    <property type="entry name" value="NAD(P)-binding Rossmann-like Domain"/>
    <property type="match status" value="1"/>
</dbReference>
<dbReference type="PANTHER" id="PTHR43445:SF3">
    <property type="entry name" value="UDP-N-ACETYLMURAMATE--L-ALANINE LIGASE"/>
    <property type="match status" value="1"/>
</dbReference>
<evidence type="ECO:0000256" key="2">
    <source>
        <dbReference type="ARBA" id="ARBA00022618"/>
    </source>
</evidence>
<dbReference type="STRING" id="760011.Spico_0908"/>
<reference evidence="12 13" key="2">
    <citation type="journal article" date="2012" name="Stand. Genomic Sci.">
        <title>Complete genome sequence of the termite hindgut bacterium Spirochaeta coccoides type strain (SPN1(T)), reclassification in the genus Sphaerochaeta as Sphaerochaeta coccoides comb. nov. and emendations of the family Spirochaetaceae and the genus Sphaerochaeta.</title>
        <authorList>
            <person name="Abt B."/>
            <person name="Han C."/>
            <person name="Scheuner C."/>
            <person name="Lu M."/>
            <person name="Lapidus A."/>
            <person name="Nolan M."/>
            <person name="Lucas S."/>
            <person name="Hammon N."/>
            <person name="Deshpande S."/>
            <person name="Cheng J.F."/>
            <person name="Tapia R."/>
            <person name="Goodwin L.A."/>
            <person name="Pitluck S."/>
            <person name="Liolios K."/>
            <person name="Pagani I."/>
            <person name="Ivanova N."/>
            <person name="Mavromatis K."/>
            <person name="Mikhailova N."/>
            <person name="Huntemann M."/>
            <person name="Pati A."/>
            <person name="Chen A."/>
            <person name="Palaniappan K."/>
            <person name="Land M."/>
            <person name="Hauser L."/>
            <person name="Brambilla E.M."/>
            <person name="Rohde M."/>
            <person name="Spring S."/>
            <person name="Gronow S."/>
            <person name="Goker M."/>
            <person name="Woyke T."/>
            <person name="Bristow J."/>
            <person name="Eisen J.A."/>
            <person name="Markowitz V."/>
            <person name="Hugenholtz P."/>
            <person name="Kyrpides N.C."/>
            <person name="Klenk H.P."/>
            <person name="Detter J.C."/>
        </authorList>
    </citation>
    <scope>NUCLEOTIDE SEQUENCE [LARGE SCALE GENOMIC DNA]</scope>
    <source>
        <strain evidence="13">ATCC BAA-1237 / DSM 17374 / SPN1</strain>
    </source>
</reference>
<dbReference type="InterPro" id="IPR036565">
    <property type="entry name" value="Mur-like_cat_sf"/>
</dbReference>
<gene>
    <name evidence="12" type="ordered locus">Spico_0908</name>
</gene>
<dbReference type="InterPro" id="IPR036615">
    <property type="entry name" value="Mur_ligase_C_dom_sf"/>
</dbReference>
<dbReference type="Pfam" id="PF08245">
    <property type="entry name" value="Mur_ligase_M"/>
    <property type="match status" value="1"/>
</dbReference>
<dbReference type="Gene3D" id="3.90.190.20">
    <property type="entry name" value="Mur ligase, C-terminal domain"/>
    <property type="match status" value="1"/>
</dbReference>
<dbReference type="Proteomes" id="UP000007939">
    <property type="component" value="Chromosome"/>
</dbReference>
<keyword evidence="1 12" id="KW-0436">Ligase</keyword>
<dbReference type="GO" id="GO:0009252">
    <property type="term" value="P:peptidoglycan biosynthetic process"/>
    <property type="evidence" value="ECO:0007669"/>
    <property type="project" value="UniProtKB-KW"/>
</dbReference>
<feature type="domain" description="Mur ligase N-terminal catalytic" evidence="9">
    <location>
        <begin position="18"/>
        <end position="115"/>
    </location>
</feature>
<evidence type="ECO:0000256" key="3">
    <source>
        <dbReference type="ARBA" id="ARBA00022741"/>
    </source>
</evidence>
<evidence type="ECO:0000256" key="1">
    <source>
        <dbReference type="ARBA" id="ARBA00022598"/>
    </source>
</evidence>
<evidence type="ECO:0000256" key="7">
    <source>
        <dbReference type="ARBA" id="ARBA00023306"/>
    </source>
</evidence>
<evidence type="ECO:0000313" key="12">
    <source>
        <dbReference type="EMBL" id="AEC02132.1"/>
    </source>
</evidence>
<dbReference type="KEGG" id="scc:Spico_0908"/>
<keyword evidence="3" id="KW-0547">Nucleotide-binding</keyword>
<accession>F4GIJ8</accession>
<feature type="domain" description="Mur ligase C-terminal" evidence="10">
    <location>
        <begin position="371"/>
        <end position="505"/>
    </location>
</feature>
<dbReference type="HOGENOM" id="CLU_028104_1_0_12"/>
<evidence type="ECO:0000256" key="4">
    <source>
        <dbReference type="ARBA" id="ARBA00022840"/>
    </source>
</evidence>
<evidence type="ECO:0000256" key="6">
    <source>
        <dbReference type="ARBA" id="ARBA00022984"/>
    </source>
</evidence>
<keyword evidence="5" id="KW-0133">Cell shape</keyword>
<dbReference type="InterPro" id="IPR004101">
    <property type="entry name" value="Mur_ligase_C"/>
</dbReference>
<evidence type="ECO:0000256" key="5">
    <source>
        <dbReference type="ARBA" id="ARBA00022960"/>
    </source>
</evidence>
<dbReference type="GO" id="GO:0008360">
    <property type="term" value="P:regulation of cell shape"/>
    <property type="evidence" value="ECO:0007669"/>
    <property type="project" value="UniProtKB-KW"/>
</dbReference>
<sequence length="524" mass="56983">MKECGTVADLLAGKKVFCIGIKGTGMASLAIMMKNAGACVCGCDTAEVFMTDAILESHGLSSLKGFSADLLPSSIDIVVHSSAWTDENCPVLRRARSEVPSVWSYPGMLACLSRSTRMYAVAGTHGKTTTTGCAAWLLSLPSRRSFPFFSVFGSAVRVMGEDLPGKEPPLCGPWQGDECAVVEACEYKDHFLDYRVRGALVTSVDFDHPDFFPDHKAVEKTFRRFVLGIQPGGFLLCCTDDSGARALAAYARRHRPDLMVHGYGFASGGIFSLRDVLPHGNSSLSGGHEYRMKLFGDRVFSSRLHGRALVGDVVGGSLLAAFMVLDRPHPDLYLDEDALITDEVLPTVVGTLLRDAQRYPGCLGRTEEEFTSSDDIIFMDDYAHHPAEIRASLDSLRRKYPQRRLVVAFSPHTASRTRAFLDDFARELGKCDFLVIQGTYASARGDADRDNDGARMLCEKIASRKSGERSAGACLPVFAPDEGEAIKILAQWLMSGDLCITMGAGNNREMSRKVLLARGTGSLS</sequence>
<keyword evidence="7" id="KW-0131">Cell cycle</keyword>
<dbReference type="PANTHER" id="PTHR43445">
    <property type="entry name" value="UDP-N-ACETYLMURAMATE--L-ALANINE LIGASE-RELATED"/>
    <property type="match status" value="1"/>
</dbReference>
<dbReference type="RefSeq" id="WP_013739528.1">
    <property type="nucleotide sequence ID" value="NC_015436.1"/>
</dbReference>
<dbReference type="OrthoDB" id="9804126at2"/>
<dbReference type="InterPro" id="IPR000713">
    <property type="entry name" value="Mur_ligase_N"/>
</dbReference>
<dbReference type="AlphaFoldDB" id="F4GIJ8"/>
<keyword evidence="8" id="KW-0961">Cell wall biogenesis/degradation</keyword>
<dbReference type="InterPro" id="IPR050061">
    <property type="entry name" value="MurCDEF_pg_biosynth"/>
</dbReference>
<proteinExistence type="predicted"/>
<dbReference type="SUPFAM" id="SSF53244">
    <property type="entry name" value="MurD-like peptide ligases, peptide-binding domain"/>
    <property type="match status" value="1"/>
</dbReference>
<dbReference type="SUPFAM" id="SSF51984">
    <property type="entry name" value="MurCD N-terminal domain"/>
    <property type="match status" value="1"/>
</dbReference>
<keyword evidence="6" id="KW-0573">Peptidoglycan synthesis</keyword>
<name>F4GIJ8_PARC1</name>
<evidence type="ECO:0000259" key="11">
    <source>
        <dbReference type="Pfam" id="PF08245"/>
    </source>
</evidence>
<evidence type="ECO:0000313" key="13">
    <source>
        <dbReference type="Proteomes" id="UP000007939"/>
    </source>
</evidence>
<dbReference type="GO" id="GO:0071555">
    <property type="term" value="P:cell wall organization"/>
    <property type="evidence" value="ECO:0007669"/>
    <property type="project" value="UniProtKB-KW"/>
</dbReference>
<dbReference type="EC" id="6.3.2.8" evidence="12"/>
<dbReference type="GO" id="GO:0005524">
    <property type="term" value="F:ATP binding"/>
    <property type="evidence" value="ECO:0007669"/>
    <property type="project" value="UniProtKB-KW"/>
</dbReference>
<keyword evidence="2" id="KW-0132">Cell division</keyword>
<dbReference type="Pfam" id="PF02875">
    <property type="entry name" value="Mur_ligase_C"/>
    <property type="match status" value="1"/>
</dbReference>
<keyword evidence="13" id="KW-1185">Reference proteome</keyword>
<dbReference type="Pfam" id="PF01225">
    <property type="entry name" value="Mur_ligase"/>
    <property type="match status" value="1"/>
</dbReference>
<dbReference type="Gene3D" id="3.40.1190.10">
    <property type="entry name" value="Mur-like, catalytic domain"/>
    <property type="match status" value="1"/>
</dbReference>
<dbReference type="eggNOG" id="COG0773">
    <property type="taxonomic scope" value="Bacteria"/>
</dbReference>
<evidence type="ECO:0000259" key="10">
    <source>
        <dbReference type="Pfam" id="PF02875"/>
    </source>
</evidence>
<dbReference type="GO" id="GO:0008763">
    <property type="term" value="F:UDP-N-acetylmuramate-L-alanine ligase activity"/>
    <property type="evidence" value="ECO:0007669"/>
    <property type="project" value="UniProtKB-EC"/>
</dbReference>
<dbReference type="EMBL" id="CP002659">
    <property type="protein sequence ID" value="AEC02132.1"/>
    <property type="molecule type" value="Genomic_DNA"/>
</dbReference>
<dbReference type="GO" id="GO:0051301">
    <property type="term" value="P:cell division"/>
    <property type="evidence" value="ECO:0007669"/>
    <property type="project" value="UniProtKB-KW"/>
</dbReference>
<protein>
    <submittedName>
        <fullName evidence="12">UDP-N-acetylmuramate--L-alanine ligase</fullName>
        <ecNumber evidence="12">6.3.2.8</ecNumber>
    </submittedName>
</protein>
<feature type="domain" description="Mur ligase central" evidence="11">
    <location>
        <begin position="121"/>
        <end position="269"/>
    </location>
</feature>
<evidence type="ECO:0000256" key="8">
    <source>
        <dbReference type="ARBA" id="ARBA00023316"/>
    </source>
</evidence>
<reference evidence="13" key="1">
    <citation type="submission" date="2011-04" db="EMBL/GenBank/DDBJ databases">
        <title>The complete genome of Spirochaeta coccoides DSM 17374.</title>
        <authorList>
            <person name="Lucas S."/>
            <person name="Copeland A."/>
            <person name="Lapidus A."/>
            <person name="Bruce D."/>
            <person name="Goodwin L."/>
            <person name="Pitluck S."/>
            <person name="Peters L."/>
            <person name="Kyrpides N."/>
            <person name="Mavromatis K."/>
            <person name="Pagani I."/>
            <person name="Ivanova N."/>
            <person name="Ovchinnikova G."/>
            <person name="Lu M."/>
            <person name="Detter J.C."/>
            <person name="Tapia R."/>
            <person name="Han C."/>
            <person name="Land M."/>
            <person name="Hauser L."/>
            <person name="Markowitz V."/>
            <person name="Cheng J.-F."/>
            <person name="Hugenholtz P."/>
            <person name="Woyke T."/>
            <person name="Wu D."/>
            <person name="Spring S."/>
            <person name="Schroeder M."/>
            <person name="Brambilla E."/>
            <person name="Klenk H.-P."/>
            <person name="Eisen J.A."/>
        </authorList>
    </citation>
    <scope>NUCLEOTIDE SEQUENCE [LARGE SCALE GENOMIC DNA]</scope>
    <source>
        <strain evidence="13">ATCC BAA-1237 / DSM 17374 / SPN1</strain>
    </source>
</reference>
<organism evidence="12 13">
    <name type="scientific">Parasphaerochaeta coccoides (strain ATCC BAA-1237 / DSM 17374 / SPN1)</name>
    <name type="common">Sphaerochaeta coccoides</name>
    <dbReference type="NCBI Taxonomy" id="760011"/>
    <lineage>
        <taxon>Bacteria</taxon>
        <taxon>Pseudomonadati</taxon>
        <taxon>Spirochaetota</taxon>
        <taxon>Spirochaetia</taxon>
        <taxon>Spirochaetales</taxon>
        <taxon>Sphaerochaetaceae</taxon>
        <taxon>Parasphaerochaeta</taxon>
    </lineage>
</organism>